<dbReference type="EMBL" id="CAIT01000006">
    <property type="protein sequence ID" value="CCH53697.1"/>
    <property type="molecule type" value="Genomic_DNA"/>
</dbReference>
<accession>I2GIH2</accession>
<sequence length="119" mass="13756">MLFHGISRHSATQLCPDAWTDFDTATGPTFQYGTEHTLTLFAPEPEQGRYVVAMIPYLRHVLHPNNPNLRVPLVTIYFADRDLWPLFDPLTEEDLSPLLVDQRERSGWSDSWFGRPDDQ</sequence>
<evidence type="ECO:0000313" key="1">
    <source>
        <dbReference type="EMBL" id="CCH53697.1"/>
    </source>
</evidence>
<reference evidence="1 2" key="1">
    <citation type="journal article" date="2012" name="J. Bacteriol.">
        <title>Genome Sequence of the Filamentous Bacterium Fibrisoma limi BUZ 3T.</title>
        <authorList>
            <person name="Filippini M."/>
            <person name="Qi W."/>
            <person name="Jaenicke S."/>
            <person name="Goesmann A."/>
            <person name="Smits T.H."/>
            <person name="Bagheri H.C."/>
        </authorList>
    </citation>
    <scope>NUCLEOTIDE SEQUENCE [LARGE SCALE GENOMIC DNA]</scope>
    <source>
        <strain evidence="2">BUZ 3T</strain>
    </source>
</reference>
<dbReference type="AlphaFoldDB" id="I2GIH2"/>
<dbReference type="Proteomes" id="UP000009309">
    <property type="component" value="Unassembled WGS sequence"/>
</dbReference>
<keyword evidence="2" id="KW-1185">Reference proteome</keyword>
<protein>
    <submittedName>
        <fullName evidence="1">Uncharacterized protein</fullName>
    </submittedName>
</protein>
<organism evidence="1 2">
    <name type="scientific">Fibrisoma limi BUZ 3</name>
    <dbReference type="NCBI Taxonomy" id="1185876"/>
    <lineage>
        <taxon>Bacteria</taxon>
        <taxon>Pseudomonadati</taxon>
        <taxon>Bacteroidota</taxon>
        <taxon>Cytophagia</taxon>
        <taxon>Cytophagales</taxon>
        <taxon>Spirosomataceae</taxon>
        <taxon>Fibrisoma</taxon>
    </lineage>
</organism>
<name>I2GIH2_9BACT</name>
<dbReference type="eggNOG" id="ENOG502ZHUE">
    <property type="taxonomic scope" value="Bacteria"/>
</dbReference>
<proteinExistence type="predicted"/>
<evidence type="ECO:0000313" key="2">
    <source>
        <dbReference type="Proteomes" id="UP000009309"/>
    </source>
</evidence>
<gene>
    <name evidence="1" type="ORF">BN8_02812</name>
</gene>
<comment type="caution">
    <text evidence="1">The sequence shown here is derived from an EMBL/GenBank/DDBJ whole genome shotgun (WGS) entry which is preliminary data.</text>
</comment>